<dbReference type="AlphaFoldDB" id="F4S0I1"/>
<dbReference type="RefSeq" id="XP_007414965.1">
    <property type="nucleotide sequence ID" value="XM_007414903.1"/>
</dbReference>
<feature type="region of interest" description="Disordered" evidence="1">
    <location>
        <begin position="1"/>
        <end position="24"/>
    </location>
</feature>
<keyword evidence="4" id="KW-1185">Reference proteome</keyword>
<gene>
    <name evidence="3" type="ORF">MELLADRAFT_66770</name>
</gene>
<reference evidence="4" key="1">
    <citation type="journal article" date="2011" name="Proc. Natl. Acad. Sci. U.S.A.">
        <title>Obligate biotrophy features unraveled by the genomic analysis of rust fungi.</title>
        <authorList>
            <person name="Duplessis S."/>
            <person name="Cuomo C.A."/>
            <person name="Lin Y.-C."/>
            <person name="Aerts A."/>
            <person name="Tisserant E."/>
            <person name="Veneault-Fourrey C."/>
            <person name="Joly D.L."/>
            <person name="Hacquard S."/>
            <person name="Amselem J."/>
            <person name="Cantarel B.L."/>
            <person name="Chiu R."/>
            <person name="Coutinho P.M."/>
            <person name="Feau N."/>
            <person name="Field M."/>
            <person name="Frey P."/>
            <person name="Gelhaye E."/>
            <person name="Goldberg J."/>
            <person name="Grabherr M.G."/>
            <person name="Kodira C.D."/>
            <person name="Kohler A."/>
            <person name="Kuees U."/>
            <person name="Lindquist E.A."/>
            <person name="Lucas S.M."/>
            <person name="Mago R."/>
            <person name="Mauceli E."/>
            <person name="Morin E."/>
            <person name="Murat C."/>
            <person name="Pangilinan J.L."/>
            <person name="Park R."/>
            <person name="Pearson M."/>
            <person name="Quesneville H."/>
            <person name="Rouhier N."/>
            <person name="Sakthikumar S."/>
            <person name="Salamov A.A."/>
            <person name="Schmutz J."/>
            <person name="Selles B."/>
            <person name="Shapiro H."/>
            <person name="Tanguay P."/>
            <person name="Tuskan G.A."/>
            <person name="Henrissat B."/>
            <person name="Van de Peer Y."/>
            <person name="Rouze P."/>
            <person name="Ellis J.G."/>
            <person name="Dodds P.N."/>
            <person name="Schein J.E."/>
            <person name="Zhong S."/>
            <person name="Hamelin R.C."/>
            <person name="Grigoriev I.V."/>
            <person name="Szabo L.J."/>
            <person name="Martin F."/>
        </authorList>
    </citation>
    <scope>NUCLEOTIDE SEQUENCE [LARGE SCALE GENOMIC DNA]</scope>
    <source>
        <strain evidence="4">98AG31 / pathotype 3-4-7</strain>
    </source>
</reference>
<dbReference type="GeneID" id="18930695"/>
<organism evidence="4">
    <name type="scientific">Melampsora larici-populina (strain 98AG31 / pathotype 3-4-7)</name>
    <name type="common">Poplar leaf rust fungus</name>
    <dbReference type="NCBI Taxonomy" id="747676"/>
    <lineage>
        <taxon>Eukaryota</taxon>
        <taxon>Fungi</taxon>
        <taxon>Dikarya</taxon>
        <taxon>Basidiomycota</taxon>
        <taxon>Pucciniomycotina</taxon>
        <taxon>Pucciniomycetes</taxon>
        <taxon>Pucciniales</taxon>
        <taxon>Melampsoraceae</taxon>
        <taxon>Melampsora</taxon>
    </lineage>
</organism>
<sequence>MPKSPSKQKYDLQKRNEKDIQGKKRRVELRIQKENTRRKQIAYEYGLPETAKFFFVNKKSKEELVSAPMKIFSHGTVVLVDKTTLDLLLIARFNNFSDMHPELYALFQSSISTFYLHGISRGHVTNNGALQGIRKYGDMRALGWRCGAGIAADAGKDVGHYALNHATSHSEDRIWLDIERSFLHLPCAKDFWAERFATLSMTAFEANSKIAANGHVPSFDSPDWETSANDYSVGINFDECNGVVEMVWNTQVKHFTLKSSTKNGLGRKIPPSKAPLTRFGSSCQVSSKLVNMGKALMLKKEKMSSEEWELYTQDRVKGYDQQVQVKLDKL</sequence>
<dbReference type="Pfam" id="PF20515">
    <property type="entry name" value="2OG-FeII_Oxy_6"/>
    <property type="match status" value="2"/>
</dbReference>
<name>F4S0I1_MELLP</name>
<accession>F4S0I1</accession>
<evidence type="ECO:0000313" key="3">
    <source>
        <dbReference type="EMBL" id="EGG01865.1"/>
    </source>
</evidence>
<evidence type="ECO:0000256" key="1">
    <source>
        <dbReference type="SAM" id="MobiDB-lite"/>
    </source>
</evidence>
<dbReference type="HOGENOM" id="CLU_056774_1_0_1"/>
<dbReference type="VEuPathDB" id="FungiDB:MELLADRAFT_66770"/>
<proteinExistence type="predicted"/>
<dbReference type="KEGG" id="mlr:MELLADRAFT_66770"/>
<evidence type="ECO:0000313" key="4">
    <source>
        <dbReference type="Proteomes" id="UP000001072"/>
    </source>
</evidence>
<dbReference type="InParanoid" id="F4S0I1"/>
<evidence type="ECO:0000259" key="2">
    <source>
        <dbReference type="Pfam" id="PF20515"/>
    </source>
</evidence>
<protein>
    <recommendedName>
        <fullName evidence="2">Tet-like 2OG-Fe(II) oxygenase domain-containing protein</fullName>
    </recommendedName>
</protein>
<dbReference type="EMBL" id="GL883135">
    <property type="protein sequence ID" value="EGG01865.1"/>
    <property type="molecule type" value="Genomic_DNA"/>
</dbReference>
<feature type="domain" description="Tet-like 2OG-Fe(II) oxygenase" evidence="2">
    <location>
        <begin position="126"/>
        <end position="226"/>
    </location>
</feature>
<dbReference type="InterPro" id="IPR046798">
    <property type="entry name" value="2OG-FeII_Oxy_6"/>
</dbReference>
<feature type="domain" description="Tet-like 2OG-Fe(II) oxygenase" evidence="2">
    <location>
        <begin position="229"/>
        <end position="259"/>
    </location>
</feature>
<dbReference type="Proteomes" id="UP000001072">
    <property type="component" value="Unassembled WGS sequence"/>
</dbReference>
<feature type="compositionally biased region" description="Basic and acidic residues" evidence="1">
    <location>
        <begin position="8"/>
        <end position="24"/>
    </location>
</feature>